<evidence type="ECO:0000256" key="3">
    <source>
        <dbReference type="ARBA" id="ARBA00022448"/>
    </source>
</evidence>
<dbReference type="GO" id="GO:0033214">
    <property type="term" value="P:siderophore-iron import into cell"/>
    <property type="evidence" value="ECO:0007669"/>
    <property type="project" value="TreeGrafter"/>
</dbReference>
<evidence type="ECO:0000256" key="6">
    <source>
        <dbReference type="ARBA" id="ARBA00022989"/>
    </source>
</evidence>
<dbReference type="RefSeq" id="WP_101268922.1">
    <property type="nucleotide sequence ID" value="NZ_NWTK01000012.1"/>
</dbReference>
<keyword evidence="7 8" id="KW-0472">Membrane</keyword>
<dbReference type="SUPFAM" id="SSF81345">
    <property type="entry name" value="ABC transporter involved in vitamin B12 uptake, BtuC"/>
    <property type="match status" value="1"/>
</dbReference>
<feature type="transmembrane region" description="Helical" evidence="8">
    <location>
        <begin position="38"/>
        <end position="63"/>
    </location>
</feature>
<gene>
    <name evidence="9" type="ORF">COO20_17530</name>
</gene>
<evidence type="ECO:0000313" key="9">
    <source>
        <dbReference type="EMBL" id="PKR51933.1"/>
    </source>
</evidence>
<dbReference type="CDD" id="cd06550">
    <property type="entry name" value="TM_ABC_iron-siderophores_like"/>
    <property type="match status" value="1"/>
</dbReference>
<feature type="transmembrane region" description="Helical" evidence="8">
    <location>
        <begin position="96"/>
        <end position="113"/>
    </location>
</feature>
<dbReference type="GO" id="GO:0005886">
    <property type="term" value="C:plasma membrane"/>
    <property type="evidence" value="ECO:0007669"/>
    <property type="project" value="UniProtKB-SubCell"/>
</dbReference>
<evidence type="ECO:0000256" key="4">
    <source>
        <dbReference type="ARBA" id="ARBA00022475"/>
    </source>
</evidence>
<comment type="subcellular location">
    <subcellularLocation>
        <location evidence="1">Cell membrane</location>
        <topology evidence="1">Multi-pass membrane protein</topology>
    </subcellularLocation>
</comment>
<dbReference type="InterPro" id="IPR000522">
    <property type="entry name" value="ABC_transptr_permease_BtuC"/>
</dbReference>
<dbReference type="FunFam" id="1.10.3470.10:FF:000001">
    <property type="entry name" value="Vitamin B12 ABC transporter permease BtuC"/>
    <property type="match status" value="1"/>
</dbReference>
<feature type="transmembrane region" description="Helical" evidence="8">
    <location>
        <begin position="348"/>
        <end position="367"/>
    </location>
</feature>
<organism evidence="9 10">
    <name type="scientific">Thalassospira marina</name>
    <dbReference type="NCBI Taxonomy" id="2048283"/>
    <lineage>
        <taxon>Bacteria</taxon>
        <taxon>Pseudomonadati</taxon>
        <taxon>Pseudomonadota</taxon>
        <taxon>Alphaproteobacteria</taxon>
        <taxon>Rhodospirillales</taxon>
        <taxon>Thalassospiraceae</taxon>
        <taxon>Thalassospira</taxon>
    </lineage>
</organism>
<sequence>MTDIPNRFANWRQVLPTALQGRPFASLRHQTGIAPGPILLLAGILALVIVLSLGVGGAPIASLKVIMHLAHKIDLIDHGIDDFTARILDHLRLPRILRAVVIGGVLGVAGAVMQSLFRNPIADPGIIGVSASAACGAVAMIVCGQTLLGQYYAQVGPYGVPLAAFAGAILATMVIRALSRQDGYTDAAIMLLIGVAINAIAIAGVGIFTYLANDMQLRSLTFWQMGAVSGNGGADMPALLVMLAGAVYLLGLGTPLNLFLLGEAEARHLGVEVESLKRRATIITALVVGAAVAVSGIIAFVGLLAPHLVRLLCGPDNRTVLPASALCGAILLVVADAVARVVVLPAELPIGLVTGISGGPFFLFLLLREKKRRRI</sequence>
<accession>A0A2N3KN79</accession>
<comment type="similarity">
    <text evidence="2">Belongs to the binding-protein-dependent transport system permease family. FecCD subfamily.</text>
</comment>
<feature type="transmembrane region" description="Helical" evidence="8">
    <location>
        <begin position="155"/>
        <end position="175"/>
    </location>
</feature>
<evidence type="ECO:0000256" key="8">
    <source>
        <dbReference type="SAM" id="Phobius"/>
    </source>
</evidence>
<feature type="transmembrane region" description="Helical" evidence="8">
    <location>
        <begin position="282"/>
        <end position="308"/>
    </location>
</feature>
<keyword evidence="6 8" id="KW-1133">Transmembrane helix</keyword>
<proteinExistence type="inferred from homology"/>
<keyword evidence="5 8" id="KW-0812">Transmembrane</keyword>
<evidence type="ECO:0000256" key="5">
    <source>
        <dbReference type="ARBA" id="ARBA00022692"/>
    </source>
</evidence>
<keyword evidence="4" id="KW-1003">Cell membrane</keyword>
<evidence type="ECO:0000256" key="7">
    <source>
        <dbReference type="ARBA" id="ARBA00023136"/>
    </source>
</evidence>
<reference evidence="9 10" key="1">
    <citation type="submission" date="2017-09" db="EMBL/GenBank/DDBJ databases">
        <title>Biodiversity and function of Thalassospira species in the particle-attached aromatic-hydrocarbon-degrading consortia from the surface seawater of the South China Sea.</title>
        <authorList>
            <person name="Dong C."/>
            <person name="Liu R."/>
            <person name="Shao Z."/>
        </authorList>
    </citation>
    <scope>NUCLEOTIDE SEQUENCE [LARGE SCALE GENOMIC DNA]</scope>
    <source>
        <strain evidence="9 10">CSC1P2</strain>
    </source>
</reference>
<feature type="transmembrane region" description="Helical" evidence="8">
    <location>
        <begin position="187"/>
        <end position="212"/>
    </location>
</feature>
<evidence type="ECO:0000256" key="1">
    <source>
        <dbReference type="ARBA" id="ARBA00004651"/>
    </source>
</evidence>
<dbReference type="EMBL" id="NWTK01000012">
    <property type="protein sequence ID" value="PKR51933.1"/>
    <property type="molecule type" value="Genomic_DNA"/>
</dbReference>
<comment type="caution">
    <text evidence="9">The sequence shown here is derived from an EMBL/GenBank/DDBJ whole genome shotgun (WGS) entry which is preliminary data.</text>
</comment>
<name>A0A2N3KN79_9PROT</name>
<keyword evidence="3" id="KW-0813">Transport</keyword>
<dbReference type="GO" id="GO:0022857">
    <property type="term" value="F:transmembrane transporter activity"/>
    <property type="evidence" value="ECO:0007669"/>
    <property type="project" value="InterPro"/>
</dbReference>
<dbReference type="AlphaFoldDB" id="A0A2N3KN79"/>
<dbReference type="Proteomes" id="UP000233597">
    <property type="component" value="Unassembled WGS sequence"/>
</dbReference>
<evidence type="ECO:0000256" key="2">
    <source>
        <dbReference type="ARBA" id="ARBA00007935"/>
    </source>
</evidence>
<dbReference type="Gene3D" id="1.10.3470.10">
    <property type="entry name" value="ABC transporter involved in vitamin B12 uptake, BtuC"/>
    <property type="match status" value="1"/>
</dbReference>
<evidence type="ECO:0000313" key="10">
    <source>
        <dbReference type="Proteomes" id="UP000233597"/>
    </source>
</evidence>
<dbReference type="Pfam" id="PF01032">
    <property type="entry name" value="FecCD"/>
    <property type="match status" value="1"/>
</dbReference>
<feature type="transmembrane region" description="Helical" evidence="8">
    <location>
        <begin position="125"/>
        <end position="148"/>
    </location>
</feature>
<dbReference type="InterPro" id="IPR037294">
    <property type="entry name" value="ABC_BtuC-like"/>
</dbReference>
<protein>
    <submittedName>
        <fullName evidence="9">Iron ABC transporter</fullName>
    </submittedName>
</protein>
<dbReference type="PANTHER" id="PTHR30472">
    <property type="entry name" value="FERRIC ENTEROBACTIN TRANSPORT SYSTEM PERMEASE PROTEIN"/>
    <property type="match status" value="1"/>
</dbReference>
<feature type="transmembrane region" description="Helical" evidence="8">
    <location>
        <begin position="239"/>
        <end position="262"/>
    </location>
</feature>
<dbReference type="PANTHER" id="PTHR30472:SF25">
    <property type="entry name" value="ABC TRANSPORTER PERMEASE PROTEIN MJ0876-RELATED"/>
    <property type="match status" value="1"/>
</dbReference>
<dbReference type="OrthoDB" id="9811975at2"/>